<protein>
    <submittedName>
        <fullName evidence="2">Type II secretion system protein</fullName>
    </submittedName>
</protein>
<dbReference type="KEGG" id="nft:FBF37_03250"/>
<keyword evidence="3" id="KW-1185">Reference proteome</keyword>
<dbReference type="InterPro" id="IPR045584">
    <property type="entry name" value="Pilin-like"/>
</dbReference>
<gene>
    <name evidence="2" type="ORF">FBF37_03250</name>
</gene>
<dbReference type="Proteomes" id="UP000310639">
    <property type="component" value="Chromosome"/>
</dbReference>
<dbReference type="Gene3D" id="3.30.700.10">
    <property type="entry name" value="Glycoprotein, Type 4 Pilin"/>
    <property type="match status" value="1"/>
</dbReference>
<evidence type="ECO:0000313" key="3">
    <source>
        <dbReference type="Proteomes" id="UP000310639"/>
    </source>
</evidence>
<dbReference type="SUPFAM" id="SSF54523">
    <property type="entry name" value="Pili subunits"/>
    <property type="match status" value="1"/>
</dbReference>
<reference evidence="2 3" key="1">
    <citation type="submission" date="2019-04" db="EMBL/GenBank/DDBJ databases">
        <title>Saccharibacteria TM7 genomes.</title>
        <authorList>
            <person name="Bor B."/>
            <person name="He X."/>
            <person name="Chen T."/>
            <person name="Dewhirst F.E."/>
        </authorList>
    </citation>
    <scope>NUCLEOTIDE SEQUENCE [LARGE SCALE GENOMIC DNA]</scope>
    <source>
        <strain evidence="2 3">BB001</strain>
    </source>
</reference>
<dbReference type="RefSeq" id="WP_138079437.1">
    <property type="nucleotide sequence ID" value="NZ_CP040004.1"/>
</dbReference>
<dbReference type="InterPro" id="IPR012902">
    <property type="entry name" value="N_methyl_site"/>
</dbReference>
<dbReference type="OrthoDB" id="5296638at2"/>
<dbReference type="AlphaFoldDB" id="A0A4P9A3R3"/>
<keyword evidence="1" id="KW-0812">Transmembrane</keyword>
<accession>A0A4P9A3R3</accession>
<proteinExistence type="predicted"/>
<keyword evidence="1" id="KW-0472">Membrane</keyword>
<dbReference type="EMBL" id="CP040004">
    <property type="protein sequence ID" value="QCT42458.1"/>
    <property type="molecule type" value="Genomic_DNA"/>
</dbReference>
<sequence length="130" mass="14666">MKKCSGFTVIELLFVIIMLTVGLGIAVVQIGKVKNASDDSHKKTAINAMYYSLEESFYKQHGYYPETLTDDTLPTMDKALLTDPKGKKIGDANSAYRYETQNCQEGKCKHFTLRAKLVNESDFVKESRNK</sequence>
<evidence type="ECO:0000256" key="1">
    <source>
        <dbReference type="SAM" id="Phobius"/>
    </source>
</evidence>
<organism evidence="2 3">
    <name type="scientific">Candidatus Nanosynbacter featherlites</name>
    <dbReference type="NCBI Taxonomy" id="2572088"/>
    <lineage>
        <taxon>Bacteria</taxon>
        <taxon>Candidatus Saccharimonadota</taxon>
        <taxon>Candidatus Saccharimonadia</taxon>
        <taxon>Candidatus Nanosynbacterales</taxon>
        <taxon>Candidatus Nanosynbacteraceae</taxon>
        <taxon>Candidatus Nanosynbacter</taxon>
    </lineage>
</organism>
<feature type="transmembrane region" description="Helical" evidence="1">
    <location>
        <begin position="12"/>
        <end position="31"/>
    </location>
</feature>
<evidence type="ECO:0000313" key="2">
    <source>
        <dbReference type="EMBL" id="QCT42458.1"/>
    </source>
</evidence>
<dbReference type="Pfam" id="PF07963">
    <property type="entry name" value="N_methyl"/>
    <property type="match status" value="1"/>
</dbReference>
<name>A0A4P9A3R3_9BACT</name>
<keyword evidence="1" id="KW-1133">Transmembrane helix</keyword>